<feature type="compositionally biased region" description="Basic and acidic residues" evidence="7">
    <location>
        <begin position="17"/>
        <end position="27"/>
    </location>
</feature>
<dbReference type="PANTHER" id="PTHR43133">
    <property type="entry name" value="RNA POLYMERASE ECF-TYPE SIGMA FACTO"/>
    <property type="match status" value="1"/>
</dbReference>
<evidence type="ECO:0000256" key="2">
    <source>
        <dbReference type="ARBA" id="ARBA00023015"/>
    </source>
</evidence>
<organism evidence="10 11">
    <name type="scientific">Paenibacillus flagellatus</name>
    <dbReference type="NCBI Taxonomy" id="2211139"/>
    <lineage>
        <taxon>Bacteria</taxon>
        <taxon>Bacillati</taxon>
        <taxon>Bacillota</taxon>
        <taxon>Bacilli</taxon>
        <taxon>Bacillales</taxon>
        <taxon>Paenibacillaceae</taxon>
        <taxon>Paenibacillus</taxon>
    </lineage>
</organism>
<dbReference type="GO" id="GO:0003677">
    <property type="term" value="F:DNA binding"/>
    <property type="evidence" value="ECO:0007669"/>
    <property type="project" value="UniProtKB-KW"/>
</dbReference>
<dbReference type="CDD" id="cd06171">
    <property type="entry name" value="Sigma70_r4"/>
    <property type="match status" value="1"/>
</dbReference>
<keyword evidence="4 6" id="KW-0238">DNA-binding</keyword>
<evidence type="ECO:0000313" key="11">
    <source>
        <dbReference type="Proteomes" id="UP000247476"/>
    </source>
</evidence>
<dbReference type="InterPro" id="IPR036388">
    <property type="entry name" value="WH-like_DNA-bd_sf"/>
</dbReference>
<dbReference type="InterPro" id="IPR013249">
    <property type="entry name" value="RNA_pol_sigma70_r4_t2"/>
</dbReference>
<dbReference type="Gene3D" id="1.10.10.10">
    <property type="entry name" value="Winged helix-like DNA-binding domain superfamily/Winged helix DNA-binding domain"/>
    <property type="match status" value="1"/>
</dbReference>
<sequence length="600" mass="67580">MEDVTDLAGGSVGGESGADRRTGGDRELVERARQGDTEAFGELIGKHRSRARGWAERMTGDPHMADDIVQDALIRAFLHMGSLADTSRFLPWLHRIVRNQANMRLRRGGPHRREKPFASFGTGDGGDRVDWGDLDSVLRHLARTAADEAANDRDPAESLLRKETYETIHALLHCLSEKERGIFQAYFFRQLSPEQIADLYRMTTGSIYTYIHRSRKKLRQEHIRVSLGLSPVRKGGDGLVRHNVLALPEWPAHRSTKTTFMDGIARLLDAIGDRRETAELMGVSLFAFRMKISDRSTFADGIYMFDWKEAFTATMREFGYRAAVLCGQLADSPAPLLGAVERFPVVLPVEESVLPFIRKHLDRGKPLLYFDTSTARPYVHEWSVLYGYDDDRRIVYLTDPAFPEGKTMSYDDVIDNPIRFLAAVEGDPHDRDGTAGTREREADRRRRADRTVRLAVRFAKQGCEYVPMTNYLRYTSGLAAYDRWIGHLRGRHTEPNRYGLGQLAMVYADARRQAADYLRGAPFEGEAMRLTLLASEAYEQAAEALGKLSGAMPFVRTSERLEPDARERCAVHVEQARAFEAAAVGYLEKAIESMGEGITG</sequence>
<dbReference type="InterPro" id="IPR007627">
    <property type="entry name" value="RNA_pol_sigma70_r2"/>
</dbReference>
<dbReference type="PANTHER" id="PTHR43133:SF51">
    <property type="entry name" value="RNA POLYMERASE SIGMA FACTOR"/>
    <property type="match status" value="1"/>
</dbReference>
<dbReference type="Proteomes" id="UP000247476">
    <property type="component" value="Unassembled WGS sequence"/>
</dbReference>
<feature type="domain" description="RNA polymerase sigma-70 region 2" evidence="8">
    <location>
        <begin position="43"/>
        <end position="107"/>
    </location>
</feature>
<keyword evidence="5 6" id="KW-0804">Transcription</keyword>
<dbReference type="InterPro" id="IPR039425">
    <property type="entry name" value="RNA_pol_sigma-70-like"/>
</dbReference>
<keyword evidence="11" id="KW-1185">Reference proteome</keyword>
<proteinExistence type="inferred from homology"/>
<evidence type="ECO:0000259" key="8">
    <source>
        <dbReference type="Pfam" id="PF04542"/>
    </source>
</evidence>
<dbReference type="InterPro" id="IPR013325">
    <property type="entry name" value="RNA_pol_sigma_r2"/>
</dbReference>
<gene>
    <name evidence="10" type="ORF">DLM86_21000</name>
</gene>
<evidence type="ECO:0000256" key="4">
    <source>
        <dbReference type="ARBA" id="ARBA00023125"/>
    </source>
</evidence>
<dbReference type="NCBIfam" id="TIGR02937">
    <property type="entry name" value="sigma70-ECF"/>
    <property type="match status" value="1"/>
</dbReference>
<dbReference type="GO" id="GO:0016987">
    <property type="term" value="F:sigma factor activity"/>
    <property type="evidence" value="ECO:0007669"/>
    <property type="project" value="UniProtKB-KW"/>
</dbReference>
<dbReference type="Gene3D" id="1.10.1740.10">
    <property type="match status" value="1"/>
</dbReference>
<comment type="caution">
    <text evidence="10">The sequence shown here is derived from an EMBL/GenBank/DDBJ whole genome shotgun (WGS) entry which is preliminary data.</text>
</comment>
<feature type="domain" description="RNA polymerase sigma factor 70 region 4 type 2" evidence="9">
    <location>
        <begin position="166"/>
        <end position="218"/>
    </location>
</feature>
<dbReference type="Pfam" id="PF08281">
    <property type="entry name" value="Sigma70_r4_2"/>
    <property type="match status" value="1"/>
</dbReference>
<evidence type="ECO:0000256" key="1">
    <source>
        <dbReference type="ARBA" id="ARBA00010641"/>
    </source>
</evidence>
<keyword evidence="2 6" id="KW-0805">Transcription regulation</keyword>
<dbReference type="AlphaFoldDB" id="A0A2V5KTQ7"/>
<dbReference type="SUPFAM" id="SSF88659">
    <property type="entry name" value="Sigma3 and sigma4 domains of RNA polymerase sigma factors"/>
    <property type="match status" value="1"/>
</dbReference>
<dbReference type="EMBL" id="QJVJ01000009">
    <property type="protein sequence ID" value="PYI52646.1"/>
    <property type="molecule type" value="Genomic_DNA"/>
</dbReference>
<evidence type="ECO:0000259" key="9">
    <source>
        <dbReference type="Pfam" id="PF08281"/>
    </source>
</evidence>
<dbReference type="InterPro" id="IPR013324">
    <property type="entry name" value="RNA_pol_sigma_r3/r4-like"/>
</dbReference>
<protein>
    <recommendedName>
        <fullName evidence="6">RNA polymerase sigma factor</fullName>
    </recommendedName>
</protein>
<dbReference type="RefSeq" id="WP_110842014.1">
    <property type="nucleotide sequence ID" value="NZ_QJVJ01000009.1"/>
</dbReference>
<dbReference type="Pfam" id="PF04542">
    <property type="entry name" value="Sigma70_r2"/>
    <property type="match status" value="1"/>
</dbReference>
<comment type="similarity">
    <text evidence="1 6">Belongs to the sigma-70 factor family. ECF subfamily.</text>
</comment>
<evidence type="ECO:0000256" key="6">
    <source>
        <dbReference type="RuleBase" id="RU000716"/>
    </source>
</evidence>
<feature type="region of interest" description="Disordered" evidence="7">
    <location>
        <begin position="426"/>
        <end position="446"/>
    </location>
</feature>
<reference evidence="10 11" key="1">
    <citation type="submission" date="2018-05" db="EMBL/GenBank/DDBJ databases">
        <title>Paenibacillus flagellatus sp. nov., isolated from selenium mineral soil.</title>
        <authorList>
            <person name="Dai X."/>
        </authorList>
    </citation>
    <scope>NUCLEOTIDE SEQUENCE [LARGE SCALE GENOMIC DNA]</scope>
    <source>
        <strain evidence="10 11">DXL2</strain>
    </source>
</reference>
<dbReference type="InterPro" id="IPR014284">
    <property type="entry name" value="RNA_pol_sigma-70_dom"/>
</dbReference>
<evidence type="ECO:0000256" key="7">
    <source>
        <dbReference type="SAM" id="MobiDB-lite"/>
    </source>
</evidence>
<dbReference type="GO" id="GO:0006352">
    <property type="term" value="P:DNA-templated transcription initiation"/>
    <property type="evidence" value="ECO:0007669"/>
    <property type="project" value="InterPro"/>
</dbReference>
<dbReference type="SUPFAM" id="SSF88946">
    <property type="entry name" value="Sigma2 domain of RNA polymerase sigma factors"/>
    <property type="match status" value="1"/>
</dbReference>
<dbReference type="GO" id="GO:0006950">
    <property type="term" value="P:response to stress"/>
    <property type="evidence" value="ECO:0007669"/>
    <property type="project" value="UniProtKB-ARBA"/>
</dbReference>
<evidence type="ECO:0000313" key="10">
    <source>
        <dbReference type="EMBL" id="PYI52646.1"/>
    </source>
</evidence>
<feature type="region of interest" description="Disordered" evidence="7">
    <location>
        <begin position="1"/>
        <end position="27"/>
    </location>
</feature>
<dbReference type="OrthoDB" id="2960956at2"/>
<dbReference type="InterPro" id="IPR000838">
    <property type="entry name" value="RNA_pol_sigma70_ECF_CS"/>
</dbReference>
<name>A0A2V5KTQ7_9BACL</name>
<accession>A0A2V5KTQ7</accession>
<dbReference type="PROSITE" id="PS01063">
    <property type="entry name" value="SIGMA70_ECF"/>
    <property type="match status" value="1"/>
</dbReference>
<evidence type="ECO:0000256" key="5">
    <source>
        <dbReference type="ARBA" id="ARBA00023163"/>
    </source>
</evidence>
<keyword evidence="3 6" id="KW-0731">Sigma factor</keyword>
<evidence type="ECO:0000256" key="3">
    <source>
        <dbReference type="ARBA" id="ARBA00023082"/>
    </source>
</evidence>